<proteinExistence type="predicted"/>
<sequence length="145" mass="16083">MNMNAQVSTQPRSTLIGRLADRLIASQYQMAVKSLQMEAPDALEQIVAQADPALDSSVAAEIERLLRTRGAPFVRFEKTLMPQMQARFGVTEEQMGTLEAKELAAMKKRCSSCSEAARCWQALRGGESAEQCRELCPNADTFERL</sequence>
<feature type="domain" description="DUF6455" evidence="1">
    <location>
        <begin position="79"/>
        <end position="145"/>
    </location>
</feature>
<name>A0A7Z1DW22_9GAMM</name>
<organism evidence="2 3">
    <name type="scientific">Marinobacter vinifirmus</name>
    <dbReference type="NCBI Taxonomy" id="355591"/>
    <lineage>
        <taxon>Bacteria</taxon>
        <taxon>Pseudomonadati</taxon>
        <taxon>Pseudomonadota</taxon>
        <taxon>Gammaproteobacteria</taxon>
        <taxon>Pseudomonadales</taxon>
        <taxon>Marinobacteraceae</taxon>
        <taxon>Marinobacter</taxon>
    </lineage>
</organism>
<dbReference type="Pfam" id="PF20056">
    <property type="entry name" value="DUF6455"/>
    <property type="match status" value="1"/>
</dbReference>
<keyword evidence="3" id="KW-1185">Reference proteome</keyword>
<evidence type="ECO:0000259" key="1">
    <source>
        <dbReference type="Pfam" id="PF20056"/>
    </source>
</evidence>
<evidence type="ECO:0000313" key="2">
    <source>
        <dbReference type="EMBL" id="OZC37033.1"/>
    </source>
</evidence>
<evidence type="ECO:0000313" key="3">
    <source>
        <dbReference type="Proteomes" id="UP000216984"/>
    </source>
</evidence>
<reference evidence="2 3" key="1">
    <citation type="submission" date="2017-06" db="EMBL/GenBank/DDBJ databases">
        <title>Draft genome sequence of the halophilic bacterium Marinobacter vinifirmus FB1.</title>
        <authorList>
            <person name="Stepanov V.G."/>
            <person name="Roberts D.J."/>
            <person name="Fox G.E."/>
        </authorList>
    </citation>
    <scope>NUCLEOTIDE SEQUENCE [LARGE SCALE GENOMIC DNA]</scope>
    <source>
        <strain evidence="2 3">FB1</strain>
    </source>
</reference>
<dbReference type="EMBL" id="NEFY01000003">
    <property type="protein sequence ID" value="OZC37033.1"/>
    <property type="molecule type" value="Genomic_DNA"/>
</dbReference>
<gene>
    <name evidence="2" type="ORF">B9Q17_09625</name>
</gene>
<dbReference type="Proteomes" id="UP000216984">
    <property type="component" value="Unassembled WGS sequence"/>
</dbReference>
<protein>
    <recommendedName>
        <fullName evidence="1">DUF6455 domain-containing protein</fullName>
    </recommendedName>
</protein>
<accession>A0A7Z1DW22</accession>
<dbReference type="AlphaFoldDB" id="A0A7Z1DW22"/>
<dbReference type="InterPro" id="IPR045601">
    <property type="entry name" value="DUF6455"/>
</dbReference>
<comment type="caution">
    <text evidence="2">The sequence shown here is derived from an EMBL/GenBank/DDBJ whole genome shotgun (WGS) entry which is preliminary data.</text>
</comment>